<feature type="region of interest" description="Disordered" evidence="5">
    <location>
        <begin position="460"/>
        <end position="484"/>
    </location>
</feature>
<dbReference type="CDD" id="cd16026">
    <property type="entry name" value="GALNS_like"/>
    <property type="match status" value="1"/>
</dbReference>
<dbReference type="Pfam" id="PF14707">
    <property type="entry name" value="Sulfatase_C"/>
    <property type="match status" value="1"/>
</dbReference>
<protein>
    <submittedName>
        <fullName evidence="8">Sulfatase</fullName>
    </submittedName>
</protein>
<reference evidence="8 9" key="1">
    <citation type="submission" date="2024-06" db="EMBL/GenBank/DDBJ databases">
        <title>Chitinophaga defluvii sp. nov., isolated from municipal sewage.</title>
        <authorList>
            <person name="Zhang L."/>
        </authorList>
    </citation>
    <scope>NUCLEOTIDE SEQUENCE [LARGE SCALE GENOMIC DNA]</scope>
    <source>
        <strain evidence="8 9">H8</strain>
    </source>
</reference>
<dbReference type="PANTHER" id="PTHR42693">
    <property type="entry name" value="ARYLSULFATASE FAMILY MEMBER"/>
    <property type="match status" value="1"/>
</dbReference>
<evidence type="ECO:0000256" key="6">
    <source>
        <dbReference type="SAM" id="SignalP"/>
    </source>
</evidence>
<keyword evidence="6" id="KW-0732">Signal</keyword>
<dbReference type="Pfam" id="PF00884">
    <property type="entry name" value="Sulfatase"/>
    <property type="match status" value="1"/>
</dbReference>
<evidence type="ECO:0000256" key="3">
    <source>
        <dbReference type="ARBA" id="ARBA00022801"/>
    </source>
</evidence>
<dbReference type="InterPro" id="IPR000917">
    <property type="entry name" value="Sulfatase_N"/>
</dbReference>
<sequence length="484" mass="54048">MKRSFLFSRLAALVLAGATTHCVAQQNTSRPNIVIIYMDDMGYGDVAAYGGIDYITPNIDKLTATGMRFTNFYSAQPICSASRAAILTGCYPNRIGIHDALFPNSNIGLSDQEETIASMLKKRGYFTGIVGKWHLGDAQKFLPLQHGFDYYFGLPYSNDMWPVDYDGKPFNDTTKWRGRFPPLPVIEGNYPIRYVHTMQDQSMLTTWYTQKAVSFISQHKHQPFFLYLAHSMVHVPLAVSDKFKGKSKQGLFGDVMMEIDWSVGEVMKVLKENGLEKNTLFIFTADNGPWLVFGNHAGSAGGLREGKGTTWDGGQKEPAIMSWPGVIPAGTVCNKLAANIDILPTLATITGAPLPSRKIDGIDFLSLLKGDENANPRDHLYYYINKNSLEAVRQGPWKLVLPHRYPSFVGGVPGKDAWPGKARTDSTDLALYDLRRDPGERYDVKEQNPDVVKRLQKLVEQAREDLGDDRTNRPGKNRRSPGKL</sequence>
<dbReference type="InterPro" id="IPR024607">
    <property type="entry name" value="Sulfatase_CS"/>
</dbReference>
<proteinExistence type="inferred from homology"/>
<evidence type="ECO:0000256" key="5">
    <source>
        <dbReference type="SAM" id="MobiDB-lite"/>
    </source>
</evidence>
<dbReference type="Gene3D" id="3.30.1120.10">
    <property type="match status" value="1"/>
</dbReference>
<feature type="signal peptide" evidence="6">
    <location>
        <begin position="1"/>
        <end position="24"/>
    </location>
</feature>
<evidence type="ECO:0000259" key="7">
    <source>
        <dbReference type="Pfam" id="PF00884"/>
    </source>
</evidence>
<feature type="chain" id="PRO_5045964567" evidence="6">
    <location>
        <begin position="25"/>
        <end position="484"/>
    </location>
</feature>
<evidence type="ECO:0000256" key="4">
    <source>
        <dbReference type="ARBA" id="ARBA00022837"/>
    </source>
</evidence>
<dbReference type="Proteomes" id="UP001549749">
    <property type="component" value="Unassembled WGS sequence"/>
</dbReference>
<comment type="similarity">
    <text evidence="1">Belongs to the sulfatase family.</text>
</comment>
<name>A0ABV2T3J6_9BACT</name>
<dbReference type="InterPro" id="IPR017850">
    <property type="entry name" value="Alkaline_phosphatase_core_sf"/>
</dbReference>
<organism evidence="8 9">
    <name type="scientific">Chitinophaga defluvii</name>
    <dbReference type="NCBI Taxonomy" id="3163343"/>
    <lineage>
        <taxon>Bacteria</taxon>
        <taxon>Pseudomonadati</taxon>
        <taxon>Bacteroidota</taxon>
        <taxon>Chitinophagia</taxon>
        <taxon>Chitinophagales</taxon>
        <taxon>Chitinophagaceae</taxon>
        <taxon>Chitinophaga</taxon>
    </lineage>
</organism>
<keyword evidence="4" id="KW-0106">Calcium</keyword>
<feature type="compositionally biased region" description="Basic residues" evidence="5">
    <location>
        <begin position="473"/>
        <end position="484"/>
    </location>
</feature>
<dbReference type="Gene3D" id="3.40.720.10">
    <property type="entry name" value="Alkaline Phosphatase, subunit A"/>
    <property type="match status" value="1"/>
</dbReference>
<evidence type="ECO:0000313" key="8">
    <source>
        <dbReference type="EMBL" id="MET6997618.1"/>
    </source>
</evidence>
<gene>
    <name evidence="8" type="ORF">ABR189_09575</name>
</gene>
<evidence type="ECO:0000313" key="9">
    <source>
        <dbReference type="Proteomes" id="UP001549749"/>
    </source>
</evidence>
<feature type="domain" description="Sulfatase N-terminal" evidence="7">
    <location>
        <begin position="31"/>
        <end position="351"/>
    </location>
</feature>
<keyword evidence="2" id="KW-0479">Metal-binding</keyword>
<keyword evidence="9" id="KW-1185">Reference proteome</keyword>
<evidence type="ECO:0000256" key="2">
    <source>
        <dbReference type="ARBA" id="ARBA00022723"/>
    </source>
</evidence>
<dbReference type="InterPro" id="IPR050738">
    <property type="entry name" value="Sulfatase"/>
</dbReference>
<dbReference type="PANTHER" id="PTHR42693:SF53">
    <property type="entry name" value="ENDO-4-O-SULFATASE"/>
    <property type="match status" value="1"/>
</dbReference>
<feature type="compositionally biased region" description="Basic and acidic residues" evidence="5">
    <location>
        <begin position="460"/>
        <end position="472"/>
    </location>
</feature>
<comment type="caution">
    <text evidence="8">The sequence shown here is derived from an EMBL/GenBank/DDBJ whole genome shotgun (WGS) entry which is preliminary data.</text>
</comment>
<evidence type="ECO:0000256" key="1">
    <source>
        <dbReference type="ARBA" id="ARBA00008779"/>
    </source>
</evidence>
<dbReference type="RefSeq" id="WP_354660253.1">
    <property type="nucleotide sequence ID" value="NZ_JBEXAC010000001.1"/>
</dbReference>
<dbReference type="PROSITE" id="PS00149">
    <property type="entry name" value="SULFATASE_2"/>
    <property type="match status" value="1"/>
</dbReference>
<keyword evidence="3" id="KW-0378">Hydrolase</keyword>
<dbReference type="SUPFAM" id="SSF53649">
    <property type="entry name" value="Alkaline phosphatase-like"/>
    <property type="match status" value="1"/>
</dbReference>
<accession>A0ABV2T3J6</accession>
<dbReference type="EMBL" id="JBEXAC010000001">
    <property type="protein sequence ID" value="MET6997618.1"/>
    <property type="molecule type" value="Genomic_DNA"/>
</dbReference>